<accession>A0A316Z5D5</accession>
<evidence type="ECO:0000256" key="2">
    <source>
        <dbReference type="ARBA" id="ARBA00022490"/>
    </source>
</evidence>
<reference evidence="6 7" key="1">
    <citation type="journal article" date="2018" name="Mol. Biol. Evol.">
        <title>Broad Genomic Sampling Reveals a Smut Pathogenic Ancestry of the Fungal Clade Ustilaginomycotina.</title>
        <authorList>
            <person name="Kijpornyongpan T."/>
            <person name="Mondo S.J."/>
            <person name="Barry K."/>
            <person name="Sandor L."/>
            <person name="Lee J."/>
            <person name="Lipzen A."/>
            <person name="Pangilinan J."/>
            <person name="LaButti K."/>
            <person name="Hainaut M."/>
            <person name="Henrissat B."/>
            <person name="Grigoriev I.V."/>
            <person name="Spatafora J.W."/>
            <person name="Aime M.C."/>
        </authorList>
    </citation>
    <scope>NUCLEOTIDE SEQUENCE [LARGE SCALE GENOMIC DNA]</scope>
    <source>
        <strain evidence="6 7">MCA 4186</strain>
    </source>
</reference>
<dbReference type="GO" id="GO:0005737">
    <property type="term" value="C:cytoplasm"/>
    <property type="evidence" value="ECO:0007669"/>
    <property type="project" value="TreeGrafter"/>
</dbReference>
<protein>
    <recommendedName>
        <fullName evidence="5">Exosome complex component CSL4 C-terminal domain-containing protein</fullName>
    </recommendedName>
</protein>
<dbReference type="PANTHER" id="PTHR12686">
    <property type="entry name" value="3'-5' EXORIBONUCLEASE CSL4-RELATED"/>
    <property type="match status" value="1"/>
</dbReference>
<dbReference type="OrthoDB" id="440760at2759"/>
<dbReference type="RefSeq" id="XP_025595704.1">
    <property type="nucleotide sequence ID" value="XM_025743303.1"/>
</dbReference>
<evidence type="ECO:0000313" key="6">
    <source>
        <dbReference type="EMBL" id="PWN95425.1"/>
    </source>
</evidence>
<dbReference type="AlphaFoldDB" id="A0A316Z5D5"/>
<evidence type="ECO:0000256" key="1">
    <source>
        <dbReference type="ARBA" id="ARBA00004604"/>
    </source>
</evidence>
<feature type="region of interest" description="Disordered" evidence="4">
    <location>
        <begin position="1"/>
        <end position="27"/>
    </location>
</feature>
<feature type="domain" description="Exosome complex component CSL4 C-terminal" evidence="5">
    <location>
        <begin position="63"/>
        <end position="153"/>
    </location>
</feature>
<gene>
    <name evidence="6" type="ORF">FA09DRAFT_332076</name>
</gene>
<feature type="compositionally biased region" description="Basic and acidic residues" evidence="4">
    <location>
        <begin position="201"/>
        <end position="210"/>
    </location>
</feature>
<evidence type="ECO:0000259" key="5">
    <source>
        <dbReference type="Pfam" id="PF10447"/>
    </source>
</evidence>
<keyword evidence="3" id="KW-0271">Exosome</keyword>
<dbReference type="GO" id="GO:0003723">
    <property type="term" value="F:RNA binding"/>
    <property type="evidence" value="ECO:0007669"/>
    <property type="project" value="InterPro"/>
</dbReference>
<proteinExistence type="predicted"/>
<dbReference type="Proteomes" id="UP000245946">
    <property type="component" value="Unassembled WGS sequence"/>
</dbReference>
<dbReference type="STRING" id="58919.A0A316Z5D5"/>
<evidence type="ECO:0000256" key="3">
    <source>
        <dbReference type="ARBA" id="ARBA00022835"/>
    </source>
</evidence>
<dbReference type="Gene3D" id="2.40.50.140">
    <property type="entry name" value="Nucleic acid-binding proteins"/>
    <property type="match status" value="1"/>
</dbReference>
<evidence type="ECO:0000313" key="7">
    <source>
        <dbReference type="Proteomes" id="UP000245946"/>
    </source>
</evidence>
<dbReference type="EMBL" id="KZ819304">
    <property type="protein sequence ID" value="PWN95425.1"/>
    <property type="molecule type" value="Genomic_DNA"/>
</dbReference>
<dbReference type="InterPro" id="IPR039771">
    <property type="entry name" value="Csl4"/>
</dbReference>
<dbReference type="GeneID" id="37270847"/>
<dbReference type="GO" id="GO:0000176">
    <property type="term" value="C:nuclear exosome (RNase complex)"/>
    <property type="evidence" value="ECO:0007669"/>
    <property type="project" value="TreeGrafter"/>
</dbReference>
<dbReference type="SUPFAM" id="SSF50249">
    <property type="entry name" value="Nucleic acid-binding proteins"/>
    <property type="match status" value="1"/>
</dbReference>
<dbReference type="InterPro" id="IPR012340">
    <property type="entry name" value="NA-bd_OB-fold"/>
</dbReference>
<dbReference type="InterPro" id="IPR019495">
    <property type="entry name" value="EXOSC1_C"/>
</dbReference>
<dbReference type="PANTHER" id="PTHR12686:SF8">
    <property type="entry name" value="EXOSOME COMPLEX COMPONENT CSL4"/>
    <property type="match status" value="1"/>
</dbReference>
<dbReference type="GO" id="GO:0005730">
    <property type="term" value="C:nucleolus"/>
    <property type="evidence" value="ECO:0007669"/>
    <property type="project" value="UniProtKB-SubCell"/>
</dbReference>
<name>A0A316Z5D5_9BASI</name>
<organism evidence="6 7">
    <name type="scientific">Tilletiopsis washingtonensis</name>
    <dbReference type="NCBI Taxonomy" id="58919"/>
    <lineage>
        <taxon>Eukaryota</taxon>
        <taxon>Fungi</taxon>
        <taxon>Dikarya</taxon>
        <taxon>Basidiomycota</taxon>
        <taxon>Ustilaginomycotina</taxon>
        <taxon>Exobasidiomycetes</taxon>
        <taxon>Entylomatales</taxon>
        <taxon>Entylomatales incertae sedis</taxon>
        <taxon>Tilletiopsis</taxon>
    </lineage>
</organism>
<dbReference type="Pfam" id="PF10447">
    <property type="entry name" value="EXOSC1"/>
    <property type="match status" value="1"/>
</dbReference>
<keyword evidence="2" id="KW-0963">Cytoplasm</keyword>
<feature type="region of interest" description="Disordered" evidence="4">
    <location>
        <begin position="190"/>
        <end position="221"/>
    </location>
</feature>
<sequence>MASSSSLAPLVLPGQPLPSSSGSSAARAGAGTYVRGAHMLSSLVGRPDARGGVTGRPSRFVVPSPSSIVLGRITRVTPRQATLSITVVDGLPVAAGDASAAGEANRAAGEDPAGADFTGVIRQQDVRMTEKDKVRLGDCFRPGDIVRASVISLGDARSYYLSTAANNLGVIYALPSLALGEAAPEMGTEALAPLEPVSWNEMRDPRSGKTEKRKVARPEGI</sequence>
<evidence type="ECO:0000256" key="4">
    <source>
        <dbReference type="SAM" id="MobiDB-lite"/>
    </source>
</evidence>
<comment type="subcellular location">
    <subcellularLocation>
        <location evidence="1">Nucleus</location>
        <location evidence="1">Nucleolus</location>
    </subcellularLocation>
</comment>
<keyword evidence="7" id="KW-1185">Reference proteome</keyword>
<dbReference type="GO" id="GO:0006396">
    <property type="term" value="P:RNA processing"/>
    <property type="evidence" value="ECO:0007669"/>
    <property type="project" value="InterPro"/>
</dbReference>